<reference evidence="1" key="1">
    <citation type="journal article" date="2014" name="Int. J. Syst. Evol. Microbiol.">
        <title>Complete genome of a new Firmicutes species belonging to the dominant human colonic microbiota ('Ruminococcus bicirculans') reveals two chromosomes and a selective capacity to utilize plant glucans.</title>
        <authorList>
            <consortium name="NISC Comparative Sequencing Program"/>
            <person name="Wegmann U."/>
            <person name="Louis P."/>
            <person name="Goesmann A."/>
            <person name="Henrissat B."/>
            <person name="Duncan S.H."/>
            <person name="Flint H.J."/>
        </authorList>
    </citation>
    <scope>NUCLEOTIDE SEQUENCE</scope>
    <source>
        <strain evidence="1">CCM 7044</strain>
    </source>
</reference>
<gene>
    <name evidence="1" type="ORF">ACFS27_13200</name>
    <name evidence="2" type="ORF">ACFS27_13265</name>
</gene>
<sequence>MIDDASTSTQRQVQVLQVPGCPLVDRLLALVEECRVQSGIDLDVQVLTGQYPSPTLVVEGLDVATGQAVMSATCCRLDLPTRAQVLGALRA</sequence>
<reference evidence="3" key="2">
    <citation type="journal article" date="2019" name="Int. J. Syst. Evol. Microbiol.">
        <title>The Global Catalogue of Microorganisms (GCM) 10K type strain sequencing project: providing services to taxonomists for standard genome sequencing and annotation.</title>
        <authorList>
            <consortium name="The Broad Institute Genomics Platform"/>
            <consortium name="The Broad Institute Genome Sequencing Center for Infectious Disease"/>
            <person name="Wu L."/>
            <person name="Ma J."/>
        </authorList>
    </citation>
    <scope>NUCLEOTIDE SEQUENCE [LARGE SCALE GENOMIC DNA]</scope>
    <source>
        <strain evidence="3">CCM 7044</strain>
    </source>
</reference>
<organism evidence="1 3">
    <name type="scientific">Promicromonospora vindobonensis</name>
    <dbReference type="NCBI Taxonomy" id="195748"/>
    <lineage>
        <taxon>Bacteria</taxon>
        <taxon>Bacillati</taxon>
        <taxon>Actinomycetota</taxon>
        <taxon>Actinomycetes</taxon>
        <taxon>Micrococcales</taxon>
        <taxon>Promicromonosporaceae</taxon>
        <taxon>Promicromonospora</taxon>
    </lineage>
</organism>
<comment type="caution">
    <text evidence="1">The sequence shown here is derived from an EMBL/GenBank/DDBJ whole genome shotgun (WGS) entry which is preliminary data.</text>
</comment>
<name>A0ABW5VT83_9MICO</name>
<dbReference type="RefSeq" id="WP_377183538.1">
    <property type="nucleotide sequence ID" value="NZ_JBHUOG010000001.1"/>
</dbReference>
<keyword evidence="1" id="KW-0456">Lyase</keyword>
<protein>
    <submittedName>
        <fullName evidence="1">Alkylmercury lyase</fullName>
    </submittedName>
</protein>
<evidence type="ECO:0000313" key="1">
    <source>
        <dbReference type="EMBL" id="MFD2794506.1"/>
    </source>
</evidence>
<dbReference type="EMBL" id="JBHUOG010000001">
    <property type="protein sequence ID" value="MFD2794506.1"/>
    <property type="molecule type" value="Genomic_DNA"/>
</dbReference>
<keyword evidence="3" id="KW-1185">Reference proteome</keyword>
<reference evidence="1" key="3">
    <citation type="submission" date="2024-09" db="EMBL/GenBank/DDBJ databases">
        <authorList>
            <person name="Sun Q."/>
            <person name="Mori K."/>
        </authorList>
    </citation>
    <scope>NUCLEOTIDE SEQUENCE</scope>
    <source>
        <strain evidence="1">CCM 7044</strain>
    </source>
</reference>
<evidence type="ECO:0000313" key="3">
    <source>
        <dbReference type="Proteomes" id="UP001597479"/>
    </source>
</evidence>
<proteinExistence type="predicted"/>
<dbReference type="GO" id="GO:0016829">
    <property type="term" value="F:lyase activity"/>
    <property type="evidence" value="ECO:0007669"/>
    <property type="project" value="UniProtKB-KW"/>
</dbReference>
<accession>A0ABW5VT83</accession>
<dbReference type="Proteomes" id="UP001597479">
    <property type="component" value="Unassembled WGS sequence"/>
</dbReference>
<dbReference type="EMBL" id="JBHUOG010000002">
    <property type="protein sequence ID" value="MFD2794519.1"/>
    <property type="molecule type" value="Genomic_DNA"/>
</dbReference>
<evidence type="ECO:0000313" key="2">
    <source>
        <dbReference type="EMBL" id="MFD2794519.1"/>
    </source>
</evidence>